<keyword evidence="2" id="KW-1185">Reference proteome</keyword>
<accession>A0A327NSB0</accession>
<dbReference type="Proteomes" id="UP000249016">
    <property type="component" value="Unassembled WGS sequence"/>
</dbReference>
<evidence type="ECO:0000313" key="2">
    <source>
        <dbReference type="Proteomes" id="UP000249016"/>
    </source>
</evidence>
<comment type="caution">
    <text evidence="1">The sequence shown here is derived from an EMBL/GenBank/DDBJ whole genome shotgun (WGS) entry which is preliminary data.</text>
</comment>
<sequence>MCNPHPSANSLFAELMLTKSRFVALTTESGKEQIADLFTQFWEFLWQLIVIAPDSAPYSFAWNLINIQAKIDLLDFQQGNQPAQRR</sequence>
<name>A0A327NSB0_9BACT</name>
<reference evidence="1 2" key="1">
    <citation type="submission" date="2018-06" db="EMBL/GenBank/DDBJ databases">
        <title>Spirosoma sp. HMF3257 Genome sequencing and assembly.</title>
        <authorList>
            <person name="Kang H."/>
            <person name="Cha I."/>
            <person name="Kim H."/>
            <person name="Kang J."/>
            <person name="Joh K."/>
        </authorList>
    </citation>
    <scope>NUCLEOTIDE SEQUENCE [LARGE SCALE GENOMIC DNA]</scope>
    <source>
        <strain evidence="1 2">HMF3257</strain>
    </source>
</reference>
<evidence type="ECO:0000313" key="1">
    <source>
        <dbReference type="EMBL" id="RAI78147.1"/>
    </source>
</evidence>
<organism evidence="1 2">
    <name type="scientific">Spirosoma telluris</name>
    <dbReference type="NCBI Taxonomy" id="2183553"/>
    <lineage>
        <taxon>Bacteria</taxon>
        <taxon>Pseudomonadati</taxon>
        <taxon>Bacteroidota</taxon>
        <taxon>Cytophagia</taxon>
        <taxon>Cytophagales</taxon>
        <taxon>Cytophagaceae</taxon>
        <taxon>Spirosoma</taxon>
    </lineage>
</organism>
<dbReference type="AlphaFoldDB" id="A0A327NSB0"/>
<protein>
    <submittedName>
        <fullName evidence="1">Uncharacterized protein</fullName>
    </submittedName>
</protein>
<gene>
    <name evidence="1" type="ORF">HMF3257_35945</name>
</gene>
<dbReference type="EMBL" id="QLII01000001">
    <property type="protein sequence ID" value="RAI78147.1"/>
    <property type="molecule type" value="Genomic_DNA"/>
</dbReference>
<proteinExistence type="predicted"/>
<dbReference type="RefSeq" id="WP_111349649.1">
    <property type="nucleotide sequence ID" value="NZ_QLII01000001.1"/>
</dbReference>